<dbReference type="InterPro" id="IPR002223">
    <property type="entry name" value="Kunitz_BPTI"/>
</dbReference>
<evidence type="ECO:0000313" key="6">
    <source>
        <dbReference type="EMBL" id="CAJ0607785.1"/>
    </source>
</evidence>
<comment type="caution">
    <text evidence="6">The sequence shown here is derived from an EMBL/GenBank/DDBJ whole genome shotgun (WGS) entry which is preliminary data.</text>
</comment>
<dbReference type="GO" id="GO:0005615">
    <property type="term" value="C:extracellular space"/>
    <property type="evidence" value="ECO:0007669"/>
    <property type="project" value="TreeGrafter"/>
</dbReference>
<keyword evidence="3" id="KW-1015">Disulfide bond</keyword>
<gene>
    <name evidence="6" type="ORF">CYNAS_LOCUS19768</name>
</gene>
<accession>A0AA36HCL8</accession>
<evidence type="ECO:0000256" key="4">
    <source>
        <dbReference type="SAM" id="SignalP"/>
    </source>
</evidence>
<evidence type="ECO:0000256" key="1">
    <source>
        <dbReference type="ARBA" id="ARBA00022690"/>
    </source>
</evidence>
<keyword evidence="2" id="KW-0722">Serine protease inhibitor</keyword>
<sequence length="89" mass="10340">MKIVLFLVLVSSVSSKPDICKQPIDRGYPNRIFSVADLVYGYDKDKNKCVEFFYRGFGGNENRFDYKVDCEKKCVQPTEKEPFDENEVV</sequence>
<dbReference type="SMART" id="SM00131">
    <property type="entry name" value="KU"/>
    <property type="match status" value="1"/>
</dbReference>
<feature type="chain" id="PRO_5041392455" description="BPTI/Kunitz inhibitor domain-containing protein" evidence="4">
    <location>
        <begin position="16"/>
        <end position="89"/>
    </location>
</feature>
<dbReference type="Pfam" id="PF00014">
    <property type="entry name" value="Kunitz_BPTI"/>
    <property type="match status" value="1"/>
</dbReference>
<dbReference type="Gene3D" id="4.10.410.10">
    <property type="entry name" value="Pancreatic trypsin inhibitor Kunitz domain"/>
    <property type="match status" value="1"/>
</dbReference>
<protein>
    <recommendedName>
        <fullName evidence="5">BPTI/Kunitz inhibitor domain-containing protein</fullName>
    </recommendedName>
</protein>
<dbReference type="PROSITE" id="PS50279">
    <property type="entry name" value="BPTI_KUNITZ_2"/>
    <property type="match status" value="1"/>
</dbReference>
<dbReference type="EMBL" id="CATQJL010000316">
    <property type="protein sequence ID" value="CAJ0607785.1"/>
    <property type="molecule type" value="Genomic_DNA"/>
</dbReference>
<organism evidence="6 7">
    <name type="scientific">Cylicocyclus nassatus</name>
    <name type="common">Nematode worm</name>
    <dbReference type="NCBI Taxonomy" id="53992"/>
    <lineage>
        <taxon>Eukaryota</taxon>
        <taxon>Metazoa</taxon>
        <taxon>Ecdysozoa</taxon>
        <taxon>Nematoda</taxon>
        <taxon>Chromadorea</taxon>
        <taxon>Rhabditida</taxon>
        <taxon>Rhabditina</taxon>
        <taxon>Rhabditomorpha</taxon>
        <taxon>Strongyloidea</taxon>
        <taxon>Strongylidae</taxon>
        <taxon>Cylicocyclus</taxon>
    </lineage>
</organism>
<dbReference type="AlphaFoldDB" id="A0AA36HCL8"/>
<name>A0AA36HCL8_CYLNA</name>
<proteinExistence type="predicted"/>
<evidence type="ECO:0000259" key="5">
    <source>
        <dbReference type="PROSITE" id="PS50279"/>
    </source>
</evidence>
<keyword evidence="4" id="KW-0732">Signal</keyword>
<dbReference type="GO" id="GO:0004867">
    <property type="term" value="F:serine-type endopeptidase inhibitor activity"/>
    <property type="evidence" value="ECO:0007669"/>
    <property type="project" value="UniProtKB-KW"/>
</dbReference>
<dbReference type="InterPro" id="IPR036880">
    <property type="entry name" value="Kunitz_BPTI_sf"/>
</dbReference>
<dbReference type="SUPFAM" id="SSF57362">
    <property type="entry name" value="BPTI-like"/>
    <property type="match status" value="1"/>
</dbReference>
<keyword evidence="1" id="KW-0646">Protease inhibitor</keyword>
<keyword evidence="7" id="KW-1185">Reference proteome</keyword>
<dbReference type="PANTHER" id="PTHR10083:SF328">
    <property type="entry name" value="TISSUE FACTOR PATHWAY INHIBITOR"/>
    <property type="match status" value="1"/>
</dbReference>
<evidence type="ECO:0000256" key="3">
    <source>
        <dbReference type="ARBA" id="ARBA00023157"/>
    </source>
</evidence>
<dbReference type="PANTHER" id="PTHR10083">
    <property type="entry name" value="KUNITZ-TYPE PROTEASE INHIBITOR-RELATED"/>
    <property type="match status" value="1"/>
</dbReference>
<dbReference type="Proteomes" id="UP001176961">
    <property type="component" value="Unassembled WGS sequence"/>
</dbReference>
<evidence type="ECO:0000256" key="2">
    <source>
        <dbReference type="ARBA" id="ARBA00022900"/>
    </source>
</evidence>
<dbReference type="InterPro" id="IPR050098">
    <property type="entry name" value="TFPI/VKTCI-like"/>
</dbReference>
<evidence type="ECO:0000313" key="7">
    <source>
        <dbReference type="Proteomes" id="UP001176961"/>
    </source>
</evidence>
<reference evidence="6" key="1">
    <citation type="submission" date="2023-07" db="EMBL/GenBank/DDBJ databases">
        <authorList>
            <consortium name="CYATHOMIX"/>
        </authorList>
    </citation>
    <scope>NUCLEOTIDE SEQUENCE</scope>
    <source>
        <strain evidence="6">N/A</strain>
    </source>
</reference>
<feature type="signal peptide" evidence="4">
    <location>
        <begin position="1"/>
        <end position="15"/>
    </location>
</feature>
<feature type="domain" description="BPTI/Kunitz inhibitor" evidence="5">
    <location>
        <begin position="20"/>
        <end position="74"/>
    </location>
</feature>